<dbReference type="EMBL" id="SOSA01000296">
    <property type="protein sequence ID" value="THC92959.1"/>
    <property type="molecule type" value="Genomic_DNA"/>
</dbReference>
<dbReference type="AlphaFoldDB" id="A0A4S3JCP4"/>
<sequence>MPWCIQSRALKVIALKKELVRVH</sequence>
<proteinExistence type="predicted"/>
<dbReference type="VEuPathDB" id="FungiDB:EYZ11_007550"/>
<gene>
    <name evidence="1" type="ORF">EYZ11_007550</name>
</gene>
<evidence type="ECO:0000313" key="2">
    <source>
        <dbReference type="Proteomes" id="UP000308092"/>
    </source>
</evidence>
<comment type="caution">
    <text evidence="1">The sequence shown here is derived from an EMBL/GenBank/DDBJ whole genome shotgun (WGS) entry which is preliminary data.</text>
</comment>
<protein>
    <submittedName>
        <fullName evidence="1">Uncharacterized protein</fullName>
    </submittedName>
</protein>
<accession>A0A4S3JCP4</accession>
<dbReference type="Proteomes" id="UP000308092">
    <property type="component" value="Unassembled WGS sequence"/>
</dbReference>
<reference evidence="1 2" key="1">
    <citation type="submission" date="2019-03" db="EMBL/GenBank/DDBJ databases">
        <title>The genome sequence of a newly discovered highly antifungal drug resistant Aspergillus species, Aspergillus tanneri NIH 1004.</title>
        <authorList>
            <person name="Mounaud S."/>
            <person name="Singh I."/>
            <person name="Joardar V."/>
            <person name="Pakala S."/>
            <person name="Pakala S."/>
            <person name="Venepally P."/>
            <person name="Hoover J."/>
            <person name="Nierman W."/>
            <person name="Chung J."/>
            <person name="Losada L."/>
        </authorList>
    </citation>
    <scope>NUCLEOTIDE SEQUENCE [LARGE SCALE GENOMIC DNA]</scope>
    <source>
        <strain evidence="1 2">NIH1004</strain>
    </source>
</reference>
<keyword evidence="2" id="KW-1185">Reference proteome</keyword>
<organism evidence="1 2">
    <name type="scientific">Aspergillus tanneri</name>
    <dbReference type="NCBI Taxonomy" id="1220188"/>
    <lineage>
        <taxon>Eukaryota</taxon>
        <taxon>Fungi</taxon>
        <taxon>Dikarya</taxon>
        <taxon>Ascomycota</taxon>
        <taxon>Pezizomycotina</taxon>
        <taxon>Eurotiomycetes</taxon>
        <taxon>Eurotiomycetidae</taxon>
        <taxon>Eurotiales</taxon>
        <taxon>Aspergillaceae</taxon>
        <taxon>Aspergillus</taxon>
        <taxon>Aspergillus subgen. Circumdati</taxon>
    </lineage>
</organism>
<evidence type="ECO:0000313" key="1">
    <source>
        <dbReference type="EMBL" id="THC92959.1"/>
    </source>
</evidence>
<name>A0A4S3JCP4_9EURO</name>